<evidence type="ECO:0000256" key="3">
    <source>
        <dbReference type="ARBA" id="ARBA00022679"/>
    </source>
</evidence>
<keyword evidence="1" id="KW-1003">Cell membrane</keyword>
<dbReference type="InterPro" id="IPR050256">
    <property type="entry name" value="Glycosyltransferase_2"/>
</dbReference>
<dbReference type="InterPro" id="IPR001173">
    <property type="entry name" value="Glyco_trans_2-like"/>
</dbReference>
<keyword evidence="3" id="KW-0808">Transferase</keyword>
<keyword evidence="2" id="KW-0328">Glycosyltransferase</keyword>
<keyword evidence="6 8" id="KW-1133">Transmembrane helix</keyword>
<dbReference type="InterPro" id="IPR029044">
    <property type="entry name" value="Nucleotide-diphossugar_trans"/>
</dbReference>
<dbReference type="CDD" id="cd04187">
    <property type="entry name" value="DPM1_like_bac"/>
    <property type="match status" value="1"/>
</dbReference>
<reference evidence="10 11" key="1">
    <citation type="journal article" date="2016" name="Nat. Commun.">
        <title>Thousands of microbial genomes shed light on interconnected biogeochemical processes in an aquifer system.</title>
        <authorList>
            <person name="Anantharaman K."/>
            <person name="Brown C.T."/>
            <person name="Hug L.A."/>
            <person name="Sharon I."/>
            <person name="Castelle C.J."/>
            <person name="Probst A.J."/>
            <person name="Thomas B.C."/>
            <person name="Singh A."/>
            <person name="Wilkins M.J."/>
            <person name="Karaoz U."/>
            <person name="Brodie E.L."/>
            <person name="Williams K.H."/>
            <person name="Hubbard S.S."/>
            <person name="Banfield J.F."/>
        </authorList>
    </citation>
    <scope>NUCLEOTIDE SEQUENCE [LARGE SCALE GENOMIC DNA]</scope>
</reference>
<comment type="caution">
    <text evidence="10">The sequence shown here is derived from an EMBL/GenBank/DDBJ whole genome shotgun (WGS) entry which is preliminary data.</text>
</comment>
<dbReference type="GO" id="GO:0009103">
    <property type="term" value="P:lipopolysaccharide biosynthetic process"/>
    <property type="evidence" value="ECO:0007669"/>
    <property type="project" value="UniProtKB-KW"/>
</dbReference>
<feature type="transmembrane region" description="Helical" evidence="8">
    <location>
        <begin position="268"/>
        <end position="290"/>
    </location>
</feature>
<keyword evidence="5" id="KW-0448">Lipopolysaccharide biosynthesis</keyword>
<keyword evidence="4 8" id="KW-0812">Transmembrane</keyword>
<dbReference type="PANTHER" id="PTHR48090">
    <property type="entry name" value="UNDECAPRENYL-PHOSPHATE 4-DEOXY-4-FORMAMIDO-L-ARABINOSE TRANSFERASE-RELATED"/>
    <property type="match status" value="1"/>
</dbReference>
<proteinExistence type="predicted"/>
<keyword evidence="7 8" id="KW-0472">Membrane</keyword>
<dbReference type="Gene3D" id="3.90.550.10">
    <property type="entry name" value="Spore Coat Polysaccharide Biosynthesis Protein SpsA, Chain A"/>
    <property type="match status" value="1"/>
</dbReference>
<evidence type="ECO:0000256" key="1">
    <source>
        <dbReference type="ARBA" id="ARBA00022475"/>
    </source>
</evidence>
<feature type="transmembrane region" description="Helical" evidence="8">
    <location>
        <begin position="233"/>
        <end position="256"/>
    </location>
</feature>
<evidence type="ECO:0000256" key="8">
    <source>
        <dbReference type="SAM" id="Phobius"/>
    </source>
</evidence>
<dbReference type="STRING" id="1797457.A2160_02815"/>
<name>A0A1F5E7N9_9BACT</name>
<evidence type="ECO:0000256" key="2">
    <source>
        <dbReference type="ARBA" id="ARBA00022676"/>
    </source>
</evidence>
<dbReference type="EMBL" id="MEZK01000010">
    <property type="protein sequence ID" value="OGD63388.1"/>
    <property type="molecule type" value="Genomic_DNA"/>
</dbReference>
<evidence type="ECO:0000259" key="9">
    <source>
        <dbReference type="Pfam" id="PF00535"/>
    </source>
</evidence>
<organism evidence="10 11">
    <name type="scientific">Candidatus Beckwithbacteria bacterium RBG_13_42_9</name>
    <dbReference type="NCBI Taxonomy" id="1797457"/>
    <lineage>
        <taxon>Bacteria</taxon>
        <taxon>Candidatus Beckwithiibacteriota</taxon>
    </lineage>
</organism>
<evidence type="ECO:0000256" key="4">
    <source>
        <dbReference type="ARBA" id="ARBA00022692"/>
    </source>
</evidence>
<evidence type="ECO:0000313" key="11">
    <source>
        <dbReference type="Proteomes" id="UP000177006"/>
    </source>
</evidence>
<evidence type="ECO:0000313" key="10">
    <source>
        <dbReference type="EMBL" id="OGD63388.1"/>
    </source>
</evidence>
<dbReference type="Pfam" id="PF00535">
    <property type="entry name" value="Glycos_transf_2"/>
    <property type="match status" value="1"/>
</dbReference>
<evidence type="ECO:0000256" key="6">
    <source>
        <dbReference type="ARBA" id="ARBA00022989"/>
    </source>
</evidence>
<dbReference type="Proteomes" id="UP000177006">
    <property type="component" value="Unassembled WGS sequence"/>
</dbReference>
<gene>
    <name evidence="10" type="ORF">A2160_02815</name>
</gene>
<dbReference type="GO" id="GO:0099621">
    <property type="term" value="F:undecaprenyl-phosphate 4-deoxy-4-formamido-L-arabinose transferase activity"/>
    <property type="evidence" value="ECO:0007669"/>
    <property type="project" value="TreeGrafter"/>
</dbReference>
<sequence length="313" mass="35265">MKFTVSVVIPVFNEEGNLLELARRLIEILTTLKTSWEIILVDDGSNDKSPIIIDRLAKENKYISALHLTRNFGQTAALAAGIDQAKGDLIITLDADLQNDSADIPLLIDRLDESGADIVSGWRKDRQDPKLRSLFSRAANWLISKTTATHLHDIGCTLKVYRKEVFSNLPLYGEMHRFIPALAIAQGFKVIEVPVKHFPRQSGISKYGFSRTIKVLLDLLTVKFLASFQTKPIYVFGSSGLILVFLGMLSGLFVVIRRLFFDGVWVSPMMFVTILLFIVGVQFILMGFLAEIQIRTWFESSGKKPYQIKRITN</sequence>
<evidence type="ECO:0000256" key="7">
    <source>
        <dbReference type="ARBA" id="ARBA00023136"/>
    </source>
</evidence>
<dbReference type="GO" id="GO:0005886">
    <property type="term" value="C:plasma membrane"/>
    <property type="evidence" value="ECO:0007669"/>
    <property type="project" value="TreeGrafter"/>
</dbReference>
<feature type="domain" description="Glycosyltransferase 2-like" evidence="9">
    <location>
        <begin position="6"/>
        <end position="167"/>
    </location>
</feature>
<dbReference type="SUPFAM" id="SSF53448">
    <property type="entry name" value="Nucleotide-diphospho-sugar transferases"/>
    <property type="match status" value="1"/>
</dbReference>
<protein>
    <recommendedName>
        <fullName evidence="9">Glycosyltransferase 2-like domain-containing protein</fullName>
    </recommendedName>
</protein>
<evidence type="ECO:0000256" key="5">
    <source>
        <dbReference type="ARBA" id="ARBA00022985"/>
    </source>
</evidence>
<dbReference type="PANTHER" id="PTHR48090:SF3">
    <property type="entry name" value="UNDECAPRENYL-PHOSPHATE 4-DEOXY-4-FORMAMIDO-L-ARABINOSE TRANSFERASE"/>
    <property type="match status" value="1"/>
</dbReference>
<accession>A0A1F5E7N9</accession>
<dbReference type="AlphaFoldDB" id="A0A1F5E7N9"/>